<keyword evidence="2" id="KW-0812">Transmembrane</keyword>
<reference evidence="3 4" key="1">
    <citation type="submission" date="2015-06" db="EMBL/GenBank/DDBJ databases">
        <title>Prevotella sp. 109, sp. nov., a novel member of the family Prevotellaceae isolated from human faeces.</title>
        <authorList>
            <person name="Shkoporov A.N."/>
            <person name="Chaplin A.V."/>
            <person name="Kafarskaia L.I."/>
            <person name="Efimov B.A."/>
        </authorList>
    </citation>
    <scope>NUCLEOTIDE SEQUENCE [LARGE SCALE GENOMIC DNA]</scope>
    <source>
        <strain evidence="3 4">109</strain>
    </source>
</reference>
<keyword evidence="1" id="KW-0175">Coiled coil</keyword>
<dbReference type="EMBL" id="LFQU01000013">
    <property type="protein sequence ID" value="KOO68416.1"/>
    <property type="molecule type" value="Genomic_DNA"/>
</dbReference>
<dbReference type="RefSeq" id="WP_053398384.1">
    <property type="nucleotide sequence ID" value="NZ_LFQU01000013.1"/>
</dbReference>
<dbReference type="Proteomes" id="UP000036951">
    <property type="component" value="Unassembled WGS sequence"/>
</dbReference>
<proteinExistence type="predicted"/>
<gene>
    <name evidence="3" type="ORF">ACU52_07780</name>
</gene>
<protein>
    <recommendedName>
        <fullName evidence="5">Tetratricopeptide repeat protein</fullName>
    </recommendedName>
</protein>
<evidence type="ECO:0000256" key="2">
    <source>
        <dbReference type="SAM" id="Phobius"/>
    </source>
</evidence>
<keyword evidence="4" id="KW-1185">Reference proteome</keyword>
<dbReference type="InterPro" id="IPR036388">
    <property type="entry name" value="WH-like_DNA-bd_sf"/>
</dbReference>
<dbReference type="InterPro" id="IPR016032">
    <property type="entry name" value="Sig_transdc_resp-reg_C-effctor"/>
</dbReference>
<evidence type="ECO:0000313" key="4">
    <source>
        <dbReference type="Proteomes" id="UP000036951"/>
    </source>
</evidence>
<dbReference type="OrthoDB" id="1090267at2"/>
<organism evidence="3 4">
    <name type="scientific">Xylanibacter rarus</name>
    <dbReference type="NCBI Taxonomy" id="1676614"/>
    <lineage>
        <taxon>Bacteria</taxon>
        <taxon>Pseudomonadati</taxon>
        <taxon>Bacteroidota</taxon>
        <taxon>Bacteroidia</taxon>
        <taxon>Bacteroidales</taxon>
        <taxon>Prevotellaceae</taxon>
        <taxon>Xylanibacter</taxon>
    </lineage>
</organism>
<keyword evidence="2" id="KW-0472">Membrane</keyword>
<name>A0A8E1QX81_9BACT</name>
<dbReference type="SUPFAM" id="SSF48452">
    <property type="entry name" value="TPR-like"/>
    <property type="match status" value="1"/>
</dbReference>
<dbReference type="GO" id="GO:0003677">
    <property type="term" value="F:DNA binding"/>
    <property type="evidence" value="ECO:0007669"/>
    <property type="project" value="InterPro"/>
</dbReference>
<evidence type="ECO:0000313" key="3">
    <source>
        <dbReference type="EMBL" id="KOO68416.1"/>
    </source>
</evidence>
<comment type="caution">
    <text evidence="3">The sequence shown here is derived from an EMBL/GenBank/DDBJ whole genome shotgun (WGS) entry which is preliminary data.</text>
</comment>
<dbReference type="GO" id="GO:0006355">
    <property type="term" value="P:regulation of DNA-templated transcription"/>
    <property type="evidence" value="ECO:0007669"/>
    <property type="project" value="InterPro"/>
</dbReference>
<evidence type="ECO:0008006" key="5">
    <source>
        <dbReference type="Google" id="ProtNLM"/>
    </source>
</evidence>
<feature type="transmembrane region" description="Helical" evidence="2">
    <location>
        <begin position="234"/>
        <end position="254"/>
    </location>
</feature>
<evidence type="ECO:0000256" key="1">
    <source>
        <dbReference type="SAM" id="Coils"/>
    </source>
</evidence>
<dbReference type="Gene3D" id="1.25.40.10">
    <property type="entry name" value="Tetratricopeptide repeat domain"/>
    <property type="match status" value="2"/>
</dbReference>
<dbReference type="Gene3D" id="1.10.10.10">
    <property type="entry name" value="Winged helix-like DNA-binding domain superfamily/Winged helix DNA-binding domain"/>
    <property type="match status" value="1"/>
</dbReference>
<sequence>MQKNKLDWHKEANILNGIAGVYFEERNYKKAREIAYKCYTTATSNKDSSLSYTCALDMALIANKEKKFNEAIKYIKEAQTYEKRNYKKRSRSLAVEAETMFLQKKYDNVINIAEELLNDKYADKDNKSIVLIYLINIYTERKEYLKAYNCIKQAEDQTGLKNKPYLFESVAKLYKATGNYRHALNYMDSVIVYNDSITTVTNRQLTENSKIKIEIMKFKADMDKQLARMQQRHYTLILVMCILVLLITIAVIMMRNQRIKSRNQHKMMELQLEKEQHEKRLAEEQAKSVEMEAHYRQEIMKHSLEQKQKELSITNMFISSRNELIGDLLKHLTDIKEVQGITGVQTLVQHLKQLLKTSNERDNFIINFESANPDFIRTLKEMHPDLSSSDIRFLSYIRMNMSTKDIASLTNINPESCKRRKIRISKKLGIESSAELYNYIIKM</sequence>
<keyword evidence="2" id="KW-1133">Transmembrane helix</keyword>
<dbReference type="InterPro" id="IPR011990">
    <property type="entry name" value="TPR-like_helical_dom_sf"/>
</dbReference>
<dbReference type="AlphaFoldDB" id="A0A8E1QX81"/>
<dbReference type="SUPFAM" id="SSF46894">
    <property type="entry name" value="C-terminal effector domain of the bipartite response regulators"/>
    <property type="match status" value="1"/>
</dbReference>
<feature type="coiled-coil region" evidence="1">
    <location>
        <begin position="260"/>
        <end position="294"/>
    </location>
</feature>
<accession>A0A8E1QX81</accession>